<dbReference type="InterPro" id="IPR040559">
    <property type="entry name" value="CdiA_C"/>
</dbReference>
<dbReference type="RefSeq" id="WP_249311222.1">
    <property type="nucleotide sequence ID" value="NZ_JACRSU010000001.1"/>
</dbReference>
<evidence type="ECO:0000259" key="1">
    <source>
        <dbReference type="Pfam" id="PF18451"/>
    </source>
</evidence>
<organism evidence="2 3">
    <name type="scientific">Congzhengia minquanensis</name>
    <dbReference type="NCBI Taxonomy" id="2763657"/>
    <lineage>
        <taxon>Bacteria</taxon>
        <taxon>Bacillati</taxon>
        <taxon>Bacillota</taxon>
        <taxon>Clostridia</taxon>
        <taxon>Eubacteriales</taxon>
        <taxon>Oscillospiraceae</taxon>
        <taxon>Congzhengia</taxon>
    </lineage>
</organism>
<gene>
    <name evidence="2" type="ORF">H8698_03750</name>
</gene>
<dbReference type="Pfam" id="PF18451">
    <property type="entry name" value="CdiA_C"/>
    <property type="match status" value="1"/>
</dbReference>
<name>A0A926DMY2_9FIRM</name>
<keyword evidence="3" id="KW-1185">Reference proteome</keyword>
<protein>
    <recommendedName>
        <fullName evidence="1">tRNA nuclease CdiA C-terminal domain-containing protein</fullName>
    </recommendedName>
</protein>
<accession>A0A926DMY2</accession>
<dbReference type="AlphaFoldDB" id="A0A926DMY2"/>
<evidence type="ECO:0000313" key="3">
    <source>
        <dbReference type="Proteomes" id="UP000611762"/>
    </source>
</evidence>
<dbReference type="Gene3D" id="3.40.1350.120">
    <property type="match status" value="1"/>
</dbReference>
<evidence type="ECO:0000313" key="2">
    <source>
        <dbReference type="EMBL" id="MBC8540090.1"/>
    </source>
</evidence>
<feature type="domain" description="tRNA nuclease CdiA C-terminal" evidence="1">
    <location>
        <begin position="47"/>
        <end position="125"/>
    </location>
</feature>
<comment type="caution">
    <text evidence="2">The sequence shown here is derived from an EMBL/GenBank/DDBJ whole genome shotgun (WGS) entry which is preliminary data.</text>
</comment>
<dbReference type="EMBL" id="JACRSU010000001">
    <property type="protein sequence ID" value="MBC8540090.1"/>
    <property type="molecule type" value="Genomic_DNA"/>
</dbReference>
<dbReference type="Proteomes" id="UP000611762">
    <property type="component" value="Unassembled WGS sequence"/>
</dbReference>
<proteinExistence type="predicted"/>
<sequence>MKKNCIKAEIIIPAGRQIWSHEIRVAQILAMAGHRVEFLVETNSLPTADIKLDGVEYEIKSPEKMNANSLEHLLKNALRQSPNIIIDASRMQRVRDDSLCKFLVRQANSRKQIKSLLLITKQGRIIDICALT</sequence>
<reference evidence="2" key="1">
    <citation type="submission" date="2020-08" db="EMBL/GenBank/DDBJ databases">
        <title>Genome public.</title>
        <authorList>
            <person name="Liu C."/>
            <person name="Sun Q."/>
        </authorList>
    </citation>
    <scope>NUCLEOTIDE SEQUENCE</scope>
    <source>
        <strain evidence="2">H8</strain>
    </source>
</reference>